<name>A0A0D8I8N5_9CLOT</name>
<dbReference type="Proteomes" id="UP000035704">
    <property type="component" value="Chromosome"/>
</dbReference>
<evidence type="ECO:0000313" key="6">
    <source>
        <dbReference type="EMBL" id="AKL97364.1"/>
    </source>
</evidence>
<dbReference type="NCBIfam" id="TIGR00180">
    <property type="entry name" value="parB_part"/>
    <property type="match status" value="1"/>
</dbReference>
<dbReference type="InterPro" id="IPR036086">
    <property type="entry name" value="ParB/Sulfiredoxin_sf"/>
</dbReference>
<dbReference type="STRING" id="84022.CACET_c39380"/>
<accession>A0A0D8I8N5</accession>
<dbReference type="PANTHER" id="PTHR33375:SF1">
    <property type="entry name" value="CHROMOSOME-PARTITIONING PROTEIN PARB-RELATED"/>
    <property type="match status" value="1"/>
</dbReference>
<dbReference type="InterPro" id="IPR004437">
    <property type="entry name" value="ParB/RepB/Spo0J"/>
</dbReference>
<dbReference type="SMART" id="SM00470">
    <property type="entry name" value="ParB"/>
    <property type="match status" value="1"/>
</dbReference>
<dbReference type="AlphaFoldDB" id="A0A0D8I8N5"/>
<organism evidence="6 7">
    <name type="scientific">Clostridium aceticum</name>
    <dbReference type="NCBI Taxonomy" id="84022"/>
    <lineage>
        <taxon>Bacteria</taxon>
        <taxon>Bacillati</taxon>
        <taxon>Bacillota</taxon>
        <taxon>Clostridia</taxon>
        <taxon>Eubacteriales</taxon>
        <taxon>Clostridiaceae</taxon>
        <taxon>Clostridium</taxon>
    </lineage>
</organism>
<feature type="domain" description="ParB-like N-terminal" evidence="5">
    <location>
        <begin position="37"/>
        <end position="126"/>
    </location>
</feature>
<protein>
    <submittedName>
        <fullName evidence="6">Stage 0 sporulation protein J</fullName>
    </submittedName>
</protein>
<dbReference type="GO" id="GO:0003677">
    <property type="term" value="F:DNA binding"/>
    <property type="evidence" value="ECO:0007669"/>
    <property type="project" value="UniProtKB-KW"/>
</dbReference>
<evidence type="ECO:0000256" key="4">
    <source>
        <dbReference type="ARBA" id="ARBA00023125"/>
    </source>
</evidence>
<dbReference type="PATRIC" id="fig|84022.5.peg.1191"/>
<keyword evidence="7" id="KW-1185">Reference proteome</keyword>
<dbReference type="Pfam" id="PF23552">
    <property type="entry name" value="ParB_C"/>
    <property type="match status" value="1"/>
</dbReference>
<dbReference type="CDD" id="cd16393">
    <property type="entry name" value="SPO0J_N"/>
    <property type="match status" value="1"/>
</dbReference>
<dbReference type="GO" id="GO:0009295">
    <property type="term" value="C:nucleoid"/>
    <property type="evidence" value="ECO:0007669"/>
    <property type="project" value="UniProtKB-SubCell"/>
</dbReference>
<dbReference type="InterPro" id="IPR057240">
    <property type="entry name" value="ParB_dimer_C"/>
</dbReference>
<proteinExistence type="inferred from homology"/>
<evidence type="ECO:0000259" key="5">
    <source>
        <dbReference type="SMART" id="SM00470"/>
    </source>
</evidence>
<dbReference type="Pfam" id="PF02195">
    <property type="entry name" value="ParB_N"/>
    <property type="match status" value="1"/>
</dbReference>
<dbReference type="PANTHER" id="PTHR33375">
    <property type="entry name" value="CHROMOSOME-PARTITIONING PROTEIN PARB-RELATED"/>
    <property type="match status" value="1"/>
</dbReference>
<dbReference type="SUPFAM" id="SSF110849">
    <property type="entry name" value="ParB/Sulfiredoxin"/>
    <property type="match status" value="1"/>
</dbReference>
<dbReference type="InterPro" id="IPR041468">
    <property type="entry name" value="HTH_ParB/Spo0J"/>
</dbReference>
<dbReference type="InterPro" id="IPR050336">
    <property type="entry name" value="Chromosome_partition/occlusion"/>
</dbReference>
<dbReference type="OrthoDB" id="9802051at2"/>
<evidence type="ECO:0000256" key="1">
    <source>
        <dbReference type="ARBA" id="ARBA00004453"/>
    </source>
</evidence>
<reference evidence="6 7" key="1">
    <citation type="submission" date="2014-10" db="EMBL/GenBank/DDBJ databases">
        <title>Genome sequence of Clostridium aceticum DSM 1496.</title>
        <authorList>
            <person name="Poehlein A."/>
            <person name="Schiel-Bengelsdorf B."/>
            <person name="Gottschalk G."/>
            <person name="Duerre P."/>
            <person name="Daniel R."/>
        </authorList>
    </citation>
    <scope>NUCLEOTIDE SEQUENCE [LARGE SCALE GENOMIC DNA]</scope>
    <source>
        <strain evidence="6 7">DSM 1496</strain>
    </source>
</reference>
<evidence type="ECO:0000313" key="7">
    <source>
        <dbReference type="Proteomes" id="UP000035704"/>
    </source>
</evidence>
<dbReference type="GO" id="GO:0005694">
    <property type="term" value="C:chromosome"/>
    <property type="evidence" value="ECO:0007669"/>
    <property type="project" value="TreeGrafter"/>
</dbReference>
<dbReference type="GO" id="GO:0007059">
    <property type="term" value="P:chromosome segregation"/>
    <property type="evidence" value="ECO:0007669"/>
    <property type="project" value="UniProtKB-KW"/>
</dbReference>
<dbReference type="InterPro" id="IPR003115">
    <property type="entry name" value="ParB_N"/>
</dbReference>
<dbReference type="GO" id="GO:0045881">
    <property type="term" value="P:positive regulation of sporulation resulting in formation of a cellular spore"/>
    <property type="evidence" value="ECO:0007669"/>
    <property type="project" value="TreeGrafter"/>
</dbReference>
<evidence type="ECO:0000256" key="3">
    <source>
        <dbReference type="ARBA" id="ARBA00022829"/>
    </source>
</evidence>
<sequence>MTKPVKRKGLGKGLQALIPQIDTIQLVEESVQENKVQTISINSIYPNKNQPRKEFNEEALKELAESIERYGLIQPIVVTEREEGFMIIAGERRWRATRIAGLKEIPCIIKKYSEQQLMEVAIIENIQREDLNIIDEGKAYKYLIDKYQVTQDQLAEAVGKSRPYIANILRLLQLDPRIIDMIKEGKLTGGHGRALLSIQDSEKQYEIALKVEAENFNVRQVEELVRAIVEPNKKNKESASKKKDVVLFEIEENLKSFFGTRVTIVNGKKKGKIEIEYYNEEDLERIISLLETSS</sequence>
<dbReference type="SUPFAM" id="SSF109709">
    <property type="entry name" value="KorB DNA-binding domain-like"/>
    <property type="match status" value="1"/>
</dbReference>
<dbReference type="FunFam" id="1.10.10.2830:FF:000001">
    <property type="entry name" value="Chromosome partitioning protein ParB"/>
    <property type="match status" value="1"/>
</dbReference>
<dbReference type="Pfam" id="PF17762">
    <property type="entry name" value="HTH_ParB"/>
    <property type="match status" value="1"/>
</dbReference>
<gene>
    <name evidence="6" type="primary">spo0J</name>
    <name evidence="6" type="ORF">CACET_c39380</name>
</gene>
<comment type="similarity">
    <text evidence="2">Belongs to the ParB family.</text>
</comment>
<keyword evidence="4" id="KW-0238">DNA-binding</keyword>
<keyword evidence="3" id="KW-0159">Chromosome partition</keyword>
<evidence type="ECO:0000256" key="2">
    <source>
        <dbReference type="ARBA" id="ARBA00006295"/>
    </source>
</evidence>
<dbReference type="EMBL" id="CP009687">
    <property type="protein sequence ID" value="AKL97364.1"/>
    <property type="molecule type" value="Genomic_DNA"/>
</dbReference>
<dbReference type="Gene3D" id="1.10.10.2830">
    <property type="match status" value="1"/>
</dbReference>
<dbReference type="RefSeq" id="WP_044825677.1">
    <property type="nucleotide sequence ID" value="NZ_CP009687.1"/>
</dbReference>
<dbReference type="Gene3D" id="3.90.1530.30">
    <property type="match status" value="1"/>
</dbReference>
<comment type="subcellular location">
    <subcellularLocation>
        <location evidence="1">Cytoplasm</location>
        <location evidence="1">Nucleoid</location>
    </subcellularLocation>
</comment>
<dbReference type="FunFam" id="3.90.1530.30:FF:000001">
    <property type="entry name" value="Chromosome partitioning protein ParB"/>
    <property type="match status" value="1"/>
</dbReference>
<dbReference type="KEGG" id="cace:CACET_c39380"/>